<reference evidence="2" key="1">
    <citation type="submission" date="2021-05" db="EMBL/GenBank/DDBJ databases">
        <title>The genome of the haptophyte Pavlova lutheri (Diacronema luteri, Pavlovales) - a model for lipid biosynthesis in eukaryotic algae.</title>
        <authorList>
            <person name="Hulatt C.J."/>
            <person name="Posewitz M.C."/>
        </authorList>
    </citation>
    <scope>NUCLEOTIDE SEQUENCE</scope>
    <source>
        <strain evidence="2">NIVA-4/92</strain>
    </source>
</reference>
<proteinExistence type="predicted"/>
<feature type="compositionally biased region" description="Basic and acidic residues" evidence="1">
    <location>
        <begin position="40"/>
        <end position="52"/>
    </location>
</feature>
<organism evidence="2 3">
    <name type="scientific">Diacronema lutheri</name>
    <name type="common">Unicellular marine alga</name>
    <name type="synonym">Monochrysis lutheri</name>
    <dbReference type="NCBI Taxonomy" id="2081491"/>
    <lineage>
        <taxon>Eukaryota</taxon>
        <taxon>Haptista</taxon>
        <taxon>Haptophyta</taxon>
        <taxon>Pavlovophyceae</taxon>
        <taxon>Pavlovales</taxon>
        <taxon>Pavlovaceae</taxon>
        <taxon>Diacronema</taxon>
    </lineage>
</organism>
<feature type="region of interest" description="Disordered" evidence="1">
    <location>
        <begin position="1"/>
        <end position="71"/>
    </location>
</feature>
<name>A0A8J5XIH3_DIALT</name>
<dbReference type="EMBL" id="JAGTXO010000010">
    <property type="protein sequence ID" value="KAG8465466.1"/>
    <property type="molecule type" value="Genomic_DNA"/>
</dbReference>
<accession>A0A8J5XIH3</accession>
<gene>
    <name evidence="2" type="ORF">KFE25_002773</name>
</gene>
<comment type="caution">
    <text evidence="2">The sequence shown here is derived from an EMBL/GenBank/DDBJ whole genome shotgun (WGS) entry which is preliminary data.</text>
</comment>
<evidence type="ECO:0000313" key="2">
    <source>
        <dbReference type="EMBL" id="KAG8465466.1"/>
    </source>
</evidence>
<protein>
    <submittedName>
        <fullName evidence="2">Uncharacterized protein</fullName>
    </submittedName>
</protein>
<evidence type="ECO:0000313" key="3">
    <source>
        <dbReference type="Proteomes" id="UP000751190"/>
    </source>
</evidence>
<keyword evidence="3" id="KW-1185">Reference proteome</keyword>
<dbReference type="Proteomes" id="UP000751190">
    <property type="component" value="Unassembled WGS sequence"/>
</dbReference>
<dbReference type="AlphaFoldDB" id="A0A8J5XIH3"/>
<sequence>MRTGAALSEHGLLNRRADGRSHRQQRRAVREAVGPGVPGRGREADSIFERIDGPTTSDSAGDTSPPELRAHRRAYACAQARGERRVEHAHG</sequence>
<evidence type="ECO:0000256" key="1">
    <source>
        <dbReference type="SAM" id="MobiDB-lite"/>
    </source>
</evidence>